<proteinExistence type="predicted"/>
<keyword evidence="2" id="KW-1185">Reference proteome</keyword>
<dbReference type="AlphaFoldDB" id="A0A1H9CW46"/>
<reference evidence="1 2" key="1">
    <citation type="submission" date="2016-10" db="EMBL/GenBank/DDBJ databases">
        <authorList>
            <person name="de Groot N.N."/>
        </authorList>
    </citation>
    <scope>NUCLEOTIDE SEQUENCE [LARGE SCALE GENOMIC DNA]</scope>
    <source>
        <strain evidence="1 2">DSM 21035</strain>
    </source>
</reference>
<dbReference type="STRING" id="419940.SAMN05421824_1036"/>
<accession>A0A1H9CW46</accession>
<evidence type="ECO:0000313" key="1">
    <source>
        <dbReference type="EMBL" id="SEQ05415.1"/>
    </source>
</evidence>
<organism evidence="1 2">
    <name type="scientific">Hyunsoonleella jejuensis</name>
    <dbReference type="NCBI Taxonomy" id="419940"/>
    <lineage>
        <taxon>Bacteria</taxon>
        <taxon>Pseudomonadati</taxon>
        <taxon>Bacteroidota</taxon>
        <taxon>Flavobacteriia</taxon>
        <taxon>Flavobacteriales</taxon>
        <taxon>Flavobacteriaceae</taxon>
    </lineage>
</organism>
<sequence>MGNSIRILPLTIKLLTMKTQNPNKSSKVFQSILKLIDSYIYFVLVSKKNKSEINLKA</sequence>
<dbReference type="Proteomes" id="UP000198999">
    <property type="component" value="Unassembled WGS sequence"/>
</dbReference>
<evidence type="ECO:0000313" key="2">
    <source>
        <dbReference type="Proteomes" id="UP000198999"/>
    </source>
</evidence>
<dbReference type="EMBL" id="FOFN01000001">
    <property type="protein sequence ID" value="SEQ05415.1"/>
    <property type="molecule type" value="Genomic_DNA"/>
</dbReference>
<gene>
    <name evidence="1" type="ORF">SAMN05421824_1036</name>
</gene>
<name>A0A1H9CW46_9FLAO</name>
<protein>
    <submittedName>
        <fullName evidence="1">Uncharacterized protein</fullName>
    </submittedName>
</protein>